<keyword evidence="6" id="KW-0539">Nucleus</keyword>
<dbReference type="PANTHER" id="PTHR23337">
    <property type="entry name" value="ZINC FINGER CW-TYPE COILED-COIL DOMAIN PROTEIN 1"/>
    <property type="match status" value="1"/>
</dbReference>
<keyword evidence="4" id="KW-0862">Zinc</keyword>
<keyword evidence="5 7" id="KW-0175">Coiled coil</keyword>
<proteinExistence type="predicted"/>
<dbReference type="InterPro" id="IPR041006">
    <property type="entry name" value="Morc_S5"/>
</dbReference>
<evidence type="ECO:0000313" key="11">
    <source>
        <dbReference type="WBParaSite" id="ALUE_0001859101-mRNA-1"/>
    </source>
</evidence>
<reference evidence="11" key="1">
    <citation type="submission" date="2017-02" db="UniProtKB">
        <authorList>
            <consortium name="WormBaseParasite"/>
        </authorList>
    </citation>
    <scope>IDENTIFICATION</scope>
</reference>
<evidence type="ECO:0000259" key="9">
    <source>
        <dbReference type="PROSITE" id="PS51050"/>
    </source>
</evidence>
<keyword evidence="2" id="KW-0479">Metal-binding</keyword>
<feature type="compositionally biased region" description="Basic and acidic residues" evidence="8">
    <location>
        <begin position="681"/>
        <end position="690"/>
    </location>
</feature>
<dbReference type="GO" id="GO:0008270">
    <property type="term" value="F:zinc ion binding"/>
    <property type="evidence" value="ECO:0007669"/>
    <property type="project" value="UniProtKB-KW"/>
</dbReference>
<dbReference type="Gene3D" id="3.30.40.100">
    <property type="match status" value="1"/>
</dbReference>
<dbReference type="Pfam" id="PF17942">
    <property type="entry name" value="Morc6_S5"/>
    <property type="match status" value="2"/>
</dbReference>
<evidence type="ECO:0000256" key="5">
    <source>
        <dbReference type="ARBA" id="ARBA00023054"/>
    </source>
</evidence>
<feature type="compositionally biased region" description="Basic residues" evidence="8">
    <location>
        <begin position="536"/>
        <end position="546"/>
    </location>
</feature>
<evidence type="ECO:0000313" key="10">
    <source>
        <dbReference type="Proteomes" id="UP000036681"/>
    </source>
</evidence>
<evidence type="ECO:0000256" key="3">
    <source>
        <dbReference type="ARBA" id="ARBA00022771"/>
    </source>
</evidence>
<dbReference type="PANTHER" id="PTHR23337:SF3">
    <property type="entry name" value="MORC FAMILY CW-TYPE ZINC FINGER 2"/>
    <property type="match status" value="1"/>
</dbReference>
<evidence type="ECO:0000256" key="7">
    <source>
        <dbReference type="SAM" id="Coils"/>
    </source>
</evidence>
<dbReference type="InterPro" id="IPR011124">
    <property type="entry name" value="Znf_CW"/>
</dbReference>
<keyword evidence="3" id="KW-0863">Zinc-finger</keyword>
<evidence type="ECO:0000256" key="8">
    <source>
        <dbReference type="SAM" id="MobiDB-lite"/>
    </source>
</evidence>
<dbReference type="GO" id="GO:0005634">
    <property type="term" value="C:nucleus"/>
    <property type="evidence" value="ECO:0007669"/>
    <property type="project" value="UniProtKB-SubCell"/>
</dbReference>
<dbReference type="Pfam" id="PF07496">
    <property type="entry name" value="zf-CW"/>
    <property type="match status" value="1"/>
</dbReference>
<dbReference type="PROSITE" id="PS51050">
    <property type="entry name" value="ZF_CW"/>
    <property type="match status" value="1"/>
</dbReference>
<feature type="coiled-coil region" evidence="7">
    <location>
        <begin position="143"/>
        <end position="170"/>
    </location>
</feature>
<feature type="compositionally biased region" description="Polar residues" evidence="8">
    <location>
        <begin position="594"/>
        <end position="614"/>
    </location>
</feature>
<name>A0A0M3IJ14_ASCLU</name>
<dbReference type="WBParaSite" id="ALUE_0001859101-mRNA-1">
    <property type="protein sequence ID" value="ALUE_0001859101-mRNA-1"/>
    <property type="gene ID" value="ALUE_0001859101"/>
</dbReference>
<comment type="subcellular location">
    <subcellularLocation>
        <location evidence="1">Nucleus</location>
    </subcellularLocation>
</comment>
<dbReference type="Proteomes" id="UP000036681">
    <property type="component" value="Unplaced"/>
</dbReference>
<feature type="region of interest" description="Disordered" evidence="8">
    <location>
        <begin position="677"/>
        <end position="709"/>
    </location>
</feature>
<sequence length="831" mass="94876">MHSRSSEFGNVDLSEECLTFFFQHTLETKIVYEYSPFSSLDQLLAQFRRIEANSGTLVICYNLRRIEGGSFEMDFDSDPLDVRLTGHIPHREEERNSLRAYLAVLYANPRMRVFLRGEKVDTKRVLSALYRPRMYRYQARNLKACAQRELQECQKKVVELNDLVARNKSEVADFEVRHPNFMRDVTLRIHYRSLVRAVDAATEMLSISENRLKKLARSKSNPNPLLFYFGLNIQHRNRYGCMVYNNGRLIRMYEKVSNQKEKNDRMLKYLGVVAVVDVPCSVLAPAHSKQSFENPREYANLLKAINDCMEQYWNDTAIGATPGGVSNFWKYLGVVAVVDVPCSVLAPAHSKQSFENPREYANLLKAINDCMEQYWNDTAIGATPGGVSNFWRPFGYESMEWNAEPSNEPEFIRKRYSTVGYSVQCDICLKWRHLQFQQSYLTRGIPKNWNCSMNPNSLFRSCSKLEELPKIPEGRLLRLPDKPPKLSCKQDEEAPPISPKMYDLFLTLFNVDDSWKRTRRIATARKWVPTPSPPTSKRRARMRPARLRSPSLEAESSVDGKLRSRIPTGRMALKKSTETVASRKPNERQAAKIVTTSNKTLTSGQRTAASQHLMETNRSKVDGFPGEDDDDSEDEPAPKRQSFARTKISMKPSTTMRMNVAENVLFLQASMGNGSATRQIARVEQERKSSEPIAAENNADKVSNQQSRHKNVILVQSTKKTGAVESQAGNAPQSEQAIGEDVIESDSKMDRLLHKLSEVLEFFRESSFPKVHFADVDDALRFDLSEYFAASRRGLEALIDEQVANRVQKYLNSAVKVMKWADPEVSNAIII</sequence>
<accession>A0A0M3IJ14</accession>
<feature type="region of interest" description="Disordered" evidence="8">
    <location>
        <begin position="527"/>
        <end position="643"/>
    </location>
</feature>
<evidence type="ECO:0000256" key="2">
    <source>
        <dbReference type="ARBA" id="ARBA00022723"/>
    </source>
</evidence>
<protein>
    <submittedName>
        <fullName evidence="11">CW-type domain-containing protein</fullName>
    </submittedName>
</protein>
<evidence type="ECO:0000256" key="6">
    <source>
        <dbReference type="ARBA" id="ARBA00023242"/>
    </source>
</evidence>
<keyword evidence="10" id="KW-1185">Reference proteome</keyword>
<feature type="compositionally biased region" description="Acidic residues" evidence="8">
    <location>
        <begin position="625"/>
        <end position="635"/>
    </location>
</feature>
<organism evidence="10 11">
    <name type="scientific">Ascaris lumbricoides</name>
    <name type="common">Giant roundworm</name>
    <dbReference type="NCBI Taxonomy" id="6252"/>
    <lineage>
        <taxon>Eukaryota</taxon>
        <taxon>Metazoa</taxon>
        <taxon>Ecdysozoa</taxon>
        <taxon>Nematoda</taxon>
        <taxon>Chromadorea</taxon>
        <taxon>Rhabditida</taxon>
        <taxon>Spirurina</taxon>
        <taxon>Ascaridomorpha</taxon>
        <taxon>Ascaridoidea</taxon>
        <taxon>Ascarididae</taxon>
        <taxon>Ascaris</taxon>
    </lineage>
</organism>
<evidence type="ECO:0000256" key="4">
    <source>
        <dbReference type="ARBA" id="ARBA00022833"/>
    </source>
</evidence>
<dbReference type="AlphaFoldDB" id="A0A0M3IJ14"/>
<evidence type="ECO:0000256" key="1">
    <source>
        <dbReference type="ARBA" id="ARBA00004123"/>
    </source>
</evidence>
<feature type="domain" description="CW-type" evidence="9">
    <location>
        <begin position="415"/>
        <end position="470"/>
    </location>
</feature>